<evidence type="ECO:0000313" key="3">
    <source>
        <dbReference type="Proteomes" id="UP000663505"/>
    </source>
</evidence>
<feature type="transmembrane region" description="Helical" evidence="1">
    <location>
        <begin position="87"/>
        <end position="107"/>
    </location>
</feature>
<dbReference type="RefSeq" id="WP_206658437.1">
    <property type="nucleotide sequence ID" value="NZ_CP071182.1"/>
</dbReference>
<keyword evidence="1" id="KW-1133">Transmembrane helix</keyword>
<dbReference type="AlphaFoldDB" id="A0A9X7W1P8"/>
<gene>
    <name evidence="2" type="ORF">JZ786_09455</name>
</gene>
<keyword evidence="3" id="KW-1185">Reference proteome</keyword>
<protein>
    <submittedName>
        <fullName evidence="2">Uncharacterized protein</fullName>
    </submittedName>
</protein>
<organism evidence="2 3">
    <name type="scientific">Alicyclobacillus mengziensis</name>
    <dbReference type="NCBI Taxonomy" id="2931921"/>
    <lineage>
        <taxon>Bacteria</taxon>
        <taxon>Bacillati</taxon>
        <taxon>Bacillota</taxon>
        <taxon>Bacilli</taxon>
        <taxon>Bacillales</taxon>
        <taxon>Alicyclobacillaceae</taxon>
        <taxon>Alicyclobacillus</taxon>
    </lineage>
</organism>
<sequence length="125" mass="13138">MKILAAVLTFVLGAYSGIQSYRIAAAGAAQQIPQLQGDGGGGLVFALLCIVAAVVALKRPSIGVWVLACATILVGFVGLSFGDASMYWWAVAALALAVFDFVIHRILKSTRHRYGTATRKRSPTG</sequence>
<accession>A0A9X7W1P8</accession>
<dbReference type="EMBL" id="CP071182">
    <property type="protein sequence ID" value="QSO49123.1"/>
    <property type="molecule type" value="Genomic_DNA"/>
</dbReference>
<evidence type="ECO:0000313" key="2">
    <source>
        <dbReference type="EMBL" id="QSO49123.1"/>
    </source>
</evidence>
<evidence type="ECO:0000256" key="1">
    <source>
        <dbReference type="SAM" id="Phobius"/>
    </source>
</evidence>
<dbReference type="Proteomes" id="UP000663505">
    <property type="component" value="Chromosome"/>
</dbReference>
<keyword evidence="1" id="KW-0472">Membrane</keyword>
<keyword evidence="1" id="KW-0812">Transmembrane</keyword>
<feature type="transmembrane region" description="Helical" evidence="1">
    <location>
        <begin position="39"/>
        <end position="57"/>
    </location>
</feature>
<proteinExistence type="predicted"/>
<dbReference type="KEGG" id="afx:JZ786_09455"/>
<feature type="transmembrane region" description="Helical" evidence="1">
    <location>
        <begin position="64"/>
        <end position="81"/>
    </location>
</feature>
<reference evidence="2 3" key="1">
    <citation type="submission" date="2021-02" db="EMBL/GenBank/DDBJ databases">
        <title>Alicyclobacillus curvatus sp. nov. and Alicyclobacillus mengziensis sp. nov., two acidophilic bacteria isolated from acid mine drainage.</title>
        <authorList>
            <person name="Huang Y."/>
        </authorList>
    </citation>
    <scope>NUCLEOTIDE SEQUENCE [LARGE SCALE GENOMIC DNA]</scope>
    <source>
        <strain evidence="2 3">S30H14</strain>
    </source>
</reference>
<name>A0A9X7W1P8_9BACL</name>